<dbReference type="CDD" id="cd02932">
    <property type="entry name" value="OYE_YqiM_FMN"/>
    <property type="match status" value="1"/>
</dbReference>
<keyword evidence="3" id="KW-0288">FMN</keyword>
<dbReference type="InterPro" id="IPR013785">
    <property type="entry name" value="Aldolase_TIM"/>
</dbReference>
<dbReference type="RefSeq" id="WP_207415727.1">
    <property type="nucleotide sequence ID" value="NZ_CP061178.1"/>
</dbReference>
<evidence type="ECO:0000313" key="8">
    <source>
        <dbReference type="EMBL" id="MBO1078298.1"/>
    </source>
</evidence>
<keyword evidence="9" id="KW-1185">Reference proteome</keyword>
<comment type="caution">
    <text evidence="8">The sequence shown here is derived from an EMBL/GenBank/DDBJ whole genome shotgun (WGS) entry which is preliminary data.</text>
</comment>
<feature type="domain" description="NADH:flavin oxidoreductase/NADH oxidase N-terminal" evidence="7">
    <location>
        <begin position="4"/>
        <end position="340"/>
    </location>
</feature>
<evidence type="ECO:0000256" key="4">
    <source>
        <dbReference type="ARBA" id="ARBA00022857"/>
    </source>
</evidence>
<dbReference type="InterPro" id="IPR044152">
    <property type="entry name" value="YqjM-like"/>
</dbReference>
<evidence type="ECO:0000256" key="6">
    <source>
        <dbReference type="SAM" id="MobiDB-lite"/>
    </source>
</evidence>
<keyword evidence="2" id="KW-0285">Flavoprotein</keyword>
<dbReference type="Proteomes" id="UP001518989">
    <property type="component" value="Unassembled WGS sequence"/>
</dbReference>
<proteinExistence type="predicted"/>
<keyword evidence="4" id="KW-0521">NADP</keyword>
<dbReference type="Gene3D" id="3.20.20.70">
    <property type="entry name" value="Aldolase class I"/>
    <property type="match status" value="1"/>
</dbReference>
<dbReference type="EMBL" id="JACTNG010000002">
    <property type="protein sequence ID" value="MBO1078298.1"/>
    <property type="molecule type" value="Genomic_DNA"/>
</dbReference>
<evidence type="ECO:0000259" key="7">
    <source>
        <dbReference type="Pfam" id="PF00724"/>
    </source>
</evidence>
<feature type="region of interest" description="Disordered" evidence="6">
    <location>
        <begin position="107"/>
        <end position="129"/>
    </location>
</feature>
<dbReference type="SUPFAM" id="SSF51395">
    <property type="entry name" value="FMN-linked oxidoreductases"/>
    <property type="match status" value="1"/>
</dbReference>
<evidence type="ECO:0000313" key="9">
    <source>
        <dbReference type="Proteomes" id="UP001518989"/>
    </source>
</evidence>
<gene>
    <name evidence="8" type="ORF">IAI61_04600</name>
</gene>
<evidence type="ECO:0000256" key="5">
    <source>
        <dbReference type="ARBA" id="ARBA00023002"/>
    </source>
</evidence>
<organism evidence="8 9">
    <name type="scientific">Roseomonas haemaphysalidis</name>
    <dbReference type="NCBI Taxonomy" id="2768162"/>
    <lineage>
        <taxon>Bacteria</taxon>
        <taxon>Pseudomonadati</taxon>
        <taxon>Pseudomonadota</taxon>
        <taxon>Alphaproteobacteria</taxon>
        <taxon>Acetobacterales</taxon>
        <taxon>Roseomonadaceae</taxon>
        <taxon>Roseomonas</taxon>
    </lineage>
</organism>
<dbReference type="Pfam" id="PF00724">
    <property type="entry name" value="Oxidored_FMN"/>
    <property type="match status" value="1"/>
</dbReference>
<evidence type="ECO:0000256" key="3">
    <source>
        <dbReference type="ARBA" id="ARBA00022643"/>
    </source>
</evidence>
<dbReference type="InterPro" id="IPR001155">
    <property type="entry name" value="OxRdtase_FMN_N"/>
</dbReference>
<dbReference type="PANTHER" id="PTHR43303">
    <property type="entry name" value="NADPH DEHYDROGENASE C23G7.10C-RELATED"/>
    <property type="match status" value="1"/>
</dbReference>
<name>A0ABS3KLF1_9PROT</name>
<evidence type="ECO:0000256" key="2">
    <source>
        <dbReference type="ARBA" id="ARBA00022630"/>
    </source>
</evidence>
<evidence type="ECO:0000256" key="1">
    <source>
        <dbReference type="ARBA" id="ARBA00001917"/>
    </source>
</evidence>
<reference evidence="8 9" key="1">
    <citation type="submission" date="2020-09" db="EMBL/GenBank/DDBJ databases">
        <title>Roseomonas.</title>
        <authorList>
            <person name="Zhu W."/>
        </authorList>
    </citation>
    <scope>NUCLEOTIDE SEQUENCE [LARGE SCALE GENOMIC DNA]</scope>
    <source>
        <strain evidence="8 9">573</strain>
    </source>
</reference>
<sequence>MASQLFSPIRLRGLTLPNRIVIAPMCEFSAEDGKATDWHLIHLGHLALSGAGLLIIEATAVEPRGRITRECLGLYSDETEAALARVLAVVRKYSRMPIGLQLGHAGRKGSLRNPADGQGRGHATEAEGGWQTIGPSPLPFAADWPAPREMDRADMDAVVAAFVATTARCLRLGIDLLEIHGAHGYLLSSFLSPLANRRTDAYGGSLDNRMRFPLEVFEAVRAAWPEDMPLGVRFNGTDWDERGITTEEAVRFGQALAARGCDYADMSSGGNGFARIPSAAGYQVPFATRVRDEAAMPAMAVGLIREPEHAEAIIASGQADMVAIGRGFLNDPRWPWHAAEALGVSIEVPFPYSRAATRADIPSYAR</sequence>
<keyword evidence="5" id="KW-0560">Oxidoreductase</keyword>
<comment type="cofactor">
    <cofactor evidence="1">
        <name>FMN</name>
        <dbReference type="ChEBI" id="CHEBI:58210"/>
    </cofactor>
</comment>
<accession>A0ABS3KLF1</accession>
<dbReference type="PANTHER" id="PTHR43303:SF4">
    <property type="entry name" value="NADPH DEHYDROGENASE C23G7.10C-RELATED"/>
    <property type="match status" value="1"/>
</dbReference>
<protein>
    <submittedName>
        <fullName evidence="8">NADH:flavin oxidoreductase/NADH oxidase</fullName>
    </submittedName>
</protein>